<dbReference type="Pfam" id="PF00085">
    <property type="entry name" value="Thioredoxin"/>
    <property type="match status" value="1"/>
</dbReference>
<name>A0A6G0X8J4_9STRA</name>
<accession>A0A6G0X8J4</accession>
<keyword evidence="4" id="KW-1185">Reference proteome</keyword>
<keyword evidence="1" id="KW-1015">Disulfide bond</keyword>
<organism evidence="3 4">
    <name type="scientific">Aphanomyces euteiches</name>
    <dbReference type="NCBI Taxonomy" id="100861"/>
    <lineage>
        <taxon>Eukaryota</taxon>
        <taxon>Sar</taxon>
        <taxon>Stramenopiles</taxon>
        <taxon>Oomycota</taxon>
        <taxon>Saprolegniomycetes</taxon>
        <taxon>Saprolegniales</taxon>
        <taxon>Verrucalvaceae</taxon>
        <taxon>Aphanomyces</taxon>
    </lineage>
</organism>
<dbReference type="InterPro" id="IPR036249">
    <property type="entry name" value="Thioredoxin-like_sf"/>
</dbReference>
<dbReference type="EMBL" id="VJMJ01000089">
    <property type="protein sequence ID" value="KAF0736204.1"/>
    <property type="molecule type" value="Genomic_DNA"/>
</dbReference>
<dbReference type="AlphaFoldDB" id="A0A6G0X8J4"/>
<dbReference type="PANTHER" id="PTHR46115">
    <property type="entry name" value="THIOREDOXIN-LIKE PROTEIN 1"/>
    <property type="match status" value="1"/>
</dbReference>
<proteinExistence type="predicted"/>
<gene>
    <name evidence="3" type="ORF">Ae201684_007227</name>
</gene>
<comment type="caution">
    <text evidence="3">The sequence shown here is derived from an EMBL/GenBank/DDBJ whole genome shotgun (WGS) entry which is preliminary data.</text>
</comment>
<sequence>MLVARQSKRLVPRLVGLRSFTSFEKDENGMVNINSKVAFDAIVASGKPIVADFWAPWCGKCTQLSGFVENLAEDHPNVTFVRLNTADEGVTPIKVALNVQVLPTFRFFHDGKEVGSPVTGYKKDQLGHEVAKLDTLAE</sequence>
<evidence type="ECO:0000256" key="1">
    <source>
        <dbReference type="ARBA" id="ARBA00023157"/>
    </source>
</evidence>
<dbReference type="SUPFAM" id="SSF52833">
    <property type="entry name" value="Thioredoxin-like"/>
    <property type="match status" value="1"/>
</dbReference>
<dbReference type="Proteomes" id="UP000481153">
    <property type="component" value="Unassembled WGS sequence"/>
</dbReference>
<dbReference type="InterPro" id="IPR013766">
    <property type="entry name" value="Thioredoxin_domain"/>
</dbReference>
<protein>
    <recommendedName>
        <fullName evidence="2">Thioredoxin domain-containing protein</fullName>
    </recommendedName>
</protein>
<dbReference type="CDD" id="cd02947">
    <property type="entry name" value="TRX_family"/>
    <property type="match status" value="1"/>
</dbReference>
<feature type="domain" description="Thioredoxin" evidence="2">
    <location>
        <begin position="11"/>
        <end position="138"/>
    </location>
</feature>
<dbReference type="PROSITE" id="PS51352">
    <property type="entry name" value="THIOREDOXIN_2"/>
    <property type="match status" value="1"/>
</dbReference>
<evidence type="ECO:0000313" key="3">
    <source>
        <dbReference type="EMBL" id="KAF0736204.1"/>
    </source>
</evidence>
<evidence type="ECO:0000259" key="2">
    <source>
        <dbReference type="PROSITE" id="PS51352"/>
    </source>
</evidence>
<reference evidence="3 4" key="1">
    <citation type="submission" date="2019-07" db="EMBL/GenBank/DDBJ databases">
        <title>Genomics analysis of Aphanomyces spp. identifies a new class of oomycete effector associated with host adaptation.</title>
        <authorList>
            <person name="Gaulin E."/>
        </authorList>
    </citation>
    <scope>NUCLEOTIDE SEQUENCE [LARGE SCALE GENOMIC DNA]</scope>
    <source>
        <strain evidence="3 4">ATCC 201684</strain>
    </source>
</reference>
<evidence type="ECO:0000313" key="4">
    <source>
        <dbReference type="Proteomes" id="UP000481153"/>
    </source>
</evidence>
<dbReference type="VEuPathDB" id="FungiDB:AeMF1_002447"/>
<dbReference type="Gene3D" id="3.40.30.10">
    <property type="entry name" value="Glutaredoxin"/>
    <property type="match status" value="1"/>
</dbReference>